<proteinExistence type="inferred from homology"/>
<organism evidence="10 11">
    <name type="scientific">Leucobacter komagatae</name>
    <dbReference type="NCBI Taxonomy" id="55969"/>
    <lineage>
        <taxon>Bacteria</taxon>
        <taxon>Bacillati</taxon>
        <taxon>Actinomycetota</taxon>
        <taxon>Actinomycetes</taxon>
        <taxon>Micrococcales</taxon>
        <taxon>Microbacteriaceae</taxon>
        <taxon>Leucobacter</taxon>
    </lineage>
</organism>
<sequence length="217" mass="23559">MDFTLVAPYLGFLAQAAWITILISILSLALGLILGLVAAVMKLSGIKPLVWLVDLYVWVFRGTPVLVQLFLIYFGLPQLGIELGAFLSSILGLGINAGAYIAEILRGGLQAVPKGQLEAASSLGMTRPKVLWRIVLPQAFRISVPALGNQAVSMIKDSSLASLVTVSELMMVAQRFAASNFAFMEFYLTVAAIYLVLTTVMSMFLTRLEKRMAVSDR</sequence>
<feature type="transmembrane region" description="Helical" evidence="8">
    <location>
        <begin position="49"/>
        <end position="74"/>
    </location>
</feature>
<feature type="domain" description="ABC transmembrane type-1" evidence="9">
    <location>
        <begin position="17"/>
        <end position="205"/>
    </location>
</feature>
<dbReference type="GO" id="GO:0006865">
    <property type="term" value="P:amino acid transport"/>
    <property type="evidence" value="ECO:0007669"/>
    <property type="project" value="UniProtKB-KW"/>
</dbReference>
<keyword evidence="4 8" id="KW-0812">Transmembrane</keyword>
<feature type="transmembrane region" description="Helical" evidence="8">
    <location>
        <begin position="12"/>
        <end position="37"/>
    </location>
</feature>
<dbReference type="InterPro" id="IPR035906">
    <property type="entry name" value="MetI-like_sf"/>
</dbReference>
<comment type="subcellular location">
    <subcellularLocation>
        <location evidence="1 8">Cell membrane</location>
        <topology evidence="1 8">Multi-pass membrane protein</topology>
    </subcellularLocation>
</comment>
<feature type="transmembrane region" description="Helical" evidence="8">
    <location>
        <begin position="184"/>
        <end position="205"/>
    </location>
</feature>
<dbReference type="GO" id="GO:0022857">
    <property type="term" value="F:transmembrane transporter activity"/>
    <property type="evidence" value="ECO:0007669"/>
    <property type="project" value="InterPro"/>
</dbReference>
<keyword evidence="5" id="KW-0029">Amino-acid transport</keyword>
<feature type="transmembrane region" description="Helical" evidence="8">
    <location>
        <begin position="86"/>
        <end position="105"/>
    </location>
</feature>
<keyword evidence="11" id="KW-1185">Reference proteome</keyword>
<evidence type="ECO:0000256" key="4">
    <source>
        <dbReference type="ARBA" id="ARBA00022692"/>
    </source>
</evidence>
<dbReference type="SUPFAM" id="SSF161098">
    <property type="entry name" value="MetI-like"/>
    <property type="match status" value="1"/>
</dbReference>
<dbReference type="InterPro" id="IPR000515">
    <property type="entry name" value="MetI-like"/>
</dbReference>
<dbReference type="FunFam" id="1.10.3720.10:FF:000033">
    <property type="entry name" value="Polar amino acid ABC transporter permease"/>
    <property type="match status" value="1"/>
</dbReference>
<dbReference type="PANTHER" id="PTHR30614">
    <property type="entry name" value="MEMBRANE COMPONENT OF AMINO ACID ABC TRANSPORTER"/>
    <property type="match status" value="1"/>
</dbReference>
<dbReference type="RefSeq" id="WP_141886375.1">
    <property type="nucleotide sequence ID" value="NZ_BAAAUY010000005.1"/>
</dbReference>
<dbReference type="InterPro" id="IPR043429">
    <property type="entry name" value="ArtM/GltK/GlnP/TcyL/YhdX-like"/>
</dbReference>
<dbReference type="EMBL" id="VFON01000001">
    <property type="protein sequence ID" value="TQL42998.1"/>
    <property type="molecule type" value="Genomic_DNA"/>
</dbReference>
<reference evidence="10 11" key="1">
    <citation type="submission" date="2019-06" db="EMBL/GenBank/DDBJ databases">
        <title>Sequencing the genomes of 1000 actinobacteria strains.</title>
        <authorList>
            <person name="Klenk H.-P."/>
        </authorList>
    </citation>
    <scope>NUCLEOTIDE SEQUENCE [LARGE SCALE GENOMIC DNA]</scope>
    <source>
        <strain evidence="10 11">DSM 8803</strain>
    </source>
</reference>
<evidence type="ECO:0000313" key="10">
    <source>
        <dbReference type="EMBL" id="TQL42998.1"/>
    </source>
</evidence>
<accession>A0A542Y4L2</accession>
<evidence type="ECO:0000256" key="2">
    <source>
        <dbReference type="ARBA" id="ARBA00022448"/>
    </source>
</evidence>
<dbReference type="Proteomes" id="UP000319094">
    <property type="component" value="Unassembled WGS sequence"/>
</dbReference>
<comment type="similarity">
    <text evidence="8">Belongs to the binding-protein-dependent transport system permease family.</text>
</comment>
<dbReference type="GO" id="GO:0043190">
    <property type="term" value="C:ATP-binding cassette (ABC) transporter complex"/>
    <property type="evidence" value="ECO:0007669"/>
    <property type="project" value="InterPro"/>
</dbReference>
<dbReference type="PROSITE" id="PS50928">
    <property type="entry name" value="ABC_TM1"/>
    <property type="match status" value="1"/>
</dbReference>
<dbReference type="AlphaFoldDB" id="A0A542Y4L2"/>
<dbReference type="NCBIfam" id="TIGR01726">
    <property type="entry name" value="HEQRo_perm_3TM"/>
    <property type="match status" value="1"/>
</dbReference>
<dbReference type="InterPro" id="IPR010065">
    <property type="entry name" value="AA_ABC_transptr_permease_3TM"/>
</dbReference>
<dbReference type="CDD" id="cd06261">
    <property type="entry name" value="TM_PBP2"/>
    <property type="match status" value="1"/>
</dbReference>
<evidence type="ECO:0000259" key="9">
    <source>
        <dbReference type="PROSITE" id="PS50928"/>
    </source>
</evidence>
<comment type="caution">
    <text evidence="10">The sequence shown here is derived from an EMBL/GenBank/DDBJ whole genome shotgun (WGS) entry which is preliminary data.</text>
</comment>
<keyword evidence="6 8" id="KW-1133">Transmembrane helix</keyword>
<evidence type="ECO:0000256" key="3">
    <source>
        <dbReference type="ARBA" id="ARBA00022475"/>
    </source>
</evidence>
<gene>
    <name evidence="10" type="ORF">FB468_1010</name>
</gene>
<evidence type="ECO:0000313" key="11">
    <source>
        <dbReference type="Proteomes" id="UP000319094"/>
    </source>
</evidence>
<keyword evidence="3" id="KW-1003">Cell membrane</keyword>
<evidence type="ECO:0000256" key="5">
    <source>
        <dbReference type="ARBA" id="ARBA00022970"/>
    </source>
</evidence>
<name>A0A542Y4L2_9MICO</name>
<dbReference type="Pfam" id="PF00528">
    <property type="entry name" value="BPD_transp_1"/>
    <property type="match status" value="1"/>
</dbReference>
<evidence type="ECO:0000256" key="7">
    <source>
        <dbReference type="ARBA" id="ARBA00023136"/>
    </source>
</evidence>
<protein>
    <submittedName>
        <fullName evidence="10">Amino acid ABC transporter membrane protein (PAAT family)</fullName>
    </submittedName>
</protein>
<keyword evidence="7 8" id="KW-0472">Membrane</keyword>
<dbReference type="PANTHER" id="PTHR30614:SF0">
    <property type="entry name" value="L-CYSTINE TRANSPORT SYSTEM PERMEASE PROTEIN TCYL"/>
    <property type="match status" value="1"/>
</dbReference>
<dbReference type="Gene3D" id="1.10.3720.10">
    <property type="entry name" value="MetI-like"/>
    <property type="match status" value="1"/>
</dbReference>
<dbReference type="OrthoDB" id="92598at2"/>
<evidence type="ECO:0000256" key="8">
    <source>
        <dbReference type="RuleBase" id="RU363032"/>
    </source>
</evidence>
<evidence type="ECO:0000256" key="6">
    <source>
        <dbReference type="ARBA" id="ARBA00022989"/>
    </source>
</evidence>
<keyword evidence="2 8" id="KW-0813">Transport</keyword>
<evidence type="ECO:0000256" key="1">
    <source>
        <dbReference type="ARBA" id="ARBA00004651"/>
    </source>
</evidence>